<sequence length="121" mass="13366">MAGNRLVAERLMDLLLVEIGTAEAVFEENGPEPEAESRSKGTTRRSGTKERIETIGLLARTLEKLIDLKRLEADEGPDGQEGPETERLRDELLRRLKLMERRRLDAALKAMVAEGAPADGG</sequence>
<feature type="region of interest" description="Disordered" evidence="1">
    <location>
        <begin position="27"/>
        <end position="51"/>
    </location>
</feature>
<organism evidence="2 3">
    <name type="scientific">Fulvimarina manganoxydans</name>
    <dbReference type="NCBI Taxonomy" id="937218"/>
    <lineage>
        <taxon>Bacteria</taxon>
        <taxon>Pseudomonadati</taxon>
        <taxon>Pseudomonadota</taxon>
        <taxon>Alphaproteobacteria</taxon>
        <taxon>Hyphomicrobiales</taxon>
        <taxon>Aurantimonadaceae</taxon>
        <taxon>Fulvimarina</taxon>
    </lineage>
</organism>
<accession>A0A1W2AUD3</accession>
<protein>
    <submittedName>
        <fullName evidence="2">Uncharacterized protein</fullName>
    </submittedName>
</protein>
<reference evidence="2 3" key="1">
    <citation type="submission" date="2017-04" db="EMBL/GenBank/DDBJ databases">
        <authorList>
            <person name="Afonso C.L."/>
            <person name="Miller P.J."/>
            <person name="Scott M.A."/>
            <person name="Spackman E."/>
            <person name="Goraichik I."/>
            <person name="Dimitrov K.M."/>
            <person name="Suarez D.L."/>
            <person name="Swayne D.E."/>
        </authorList>
    </citation>
    <scope>NUCLEOTIDE SEQUENCE [LARGE SCALE GENOMIC DNA]</scope>
    <source>
        <strain evidence="2 3">CGMCC 1.10972</strain>
    </source>
</reference>
<dbReference type="EMBL" id="FWXR01000005">
    <property type="protein sequence ID" value="SMC64122.1"/>
    <property type="molecule type" value="Genomic_DNA"/>
</dbReference>
<gene>
    <name evidence="2" type="ORF">SAMN06297251_10582</name>
</gene>
<evidence type="ECO:0000313" key="3">
    <source>
        <dbReference type="Proteomes" id="UP000192656"/>
    </source>
</evidence>
<dbReference type="AlphaFoldDB" id="A0A1W2AUD3"/>
<evidence type="ECO:0000313" key="2">
    <source>
        <dbReference type="EMBL" id="SMC64122.1"/>
    </source>
</evidence>
<dbReference type="Proteomes" id="UP000192656">
    <property type="component" value="Unassembled WGS sequence"/>
</dbReference>
<dbReference type="STRING" id="937218.SAMN06297251_10582"/>
<keyword evidence="3" id="KW-1185">Reference proteome</keyword>
<dbReference type="RefSeq" id="WP_139798268.1">
    <property type="nucleotide sequence ID" value="NZ_FWXR01000005.1"/>
</dbReference>
<proteinExistence type="predicted"/>
<evidence type="ECO:0000256" key="1">
    <source>
        <dbReference type="SAM" id="MobiDB-lite"/>
    </source>
</evidence>
<name>A0A1W2AUD3_9HYPH</name>